<sequence length="381" mass="41441">MASNRNLTGARIAMATIMHTLNNNRKFTNIGTLQALRSPQLAALIAEMNPKNAQNENRLSIIQGQATPTARVQLSYRPQKAGTVKTSRTVASGARPNDAVTLNVDYALHRELDADFETVDFMILEAEAERYLDQVNAGKFVGTAGEYKTMGIVGEAIVSRLESVLQSVNSAALSAVIAAVGGNLTLGATSPTNTAVPDITLYNTDNSIKLDLWEWINNVKTVHAMVGKPIIIGGNKALGWMNRKGIVSMSSIGYDYTKVYNELDFEFYYDPAVDTASGAGHILVLDPGAACLETVMEHEDIIKQKKVANTSYGKAAVAVAQYGADTFAMDLDLRVKEYDTAYPKWTVTPSTQFGIFTRPAGYFKDYGGWDTYTGIVRARLV</sequence>
<dbReference type="OrthoDB" id="939446at2"/>
<accession>I0K6S7</accession>
<dbReference type="KEGG" id="fae:FAES_1820"/>
<evidence type="ECO:0000313" key="2">
    <source>
        <dbReference type="Proteomes" id="UP000011058"/>
    </source>
</evidence>
<evidence type="ECO:0000313" key="1">
    <source>
        <dbReference type="EMBL" id="CCG99830.1"/>
    </source>
</evidence>
<dbReference type="eggNOG" id="ENOG50340A6">
    <property type="taxonomic scope" value="Bacteria"/>
</dbReference>
<dbReference type="EMBL" id="HE796683">
    <property type="protein sequence ID" value="CCG99830.1"/>
    <property type="molecule type" value="Genomic_DNA"/>
</dbReference>
<gene>
    <name evidence="1" type="ORF">FAES_1820</name>
</gene>
<dbReference type="Proteomes" id="UP000011058">
    <property type="component" value="Chromosome"/>
</dbReference>
<proteinExistence type="predicted"/>
<reference evidence="1 2" key="1">
    <citation type="journal article" date="2012" name="J. Bacteriol.">
        <title>Genome Sequence of Fibrella aestuarina BUZ 2T, a Filamentous Marine Bacterium.</title>
        <authorList>
            <person name="Filippini M."/>
            <person name="Qi W."/>
            <person name="Blom J."/>
            <person name="Goesmann A."/>
            <person name="Smits T.H."/>
            <person name="Bagheri H.C."/>
        </authorList>
    </citation>
    <scope>NUCLEOTIDE SEQUENCE [LARGE SCALE GENOMIC DNA]</scope>
    <source>
        <strain evidence="2">BUZ 2T</strain>
    </source>
</reference>
<name>I0K6S7_9BACT</name>
<keyword evidence="2" id="KW-1185">Reference proteome</keyword>
<organism evidence="1 2">
    <name type="scientific">Fibrella aestuarina BUZ 2</name>
    <dbReference type="NCBI Taxonomy" id="1166018"/>
    <lineage>
        <taxon>Bacteria</taxon>
        <taxon>Pseudomonadati</taxon>
        <taxon>Bacteroidota</taxon>
        <taxon>Cytophagia</taxon>
        <taxon>Cytophagales</taxon>
        <taxon>Spirosomataceae</taxon>
        <taxon>Fibrella</taxon>
    </lineage>
</organism>
<protein>
    <submittedName>
        <fullName evidence="1">Uncharacterized protein</fullName>
    </submittedName>
</protein>
<dbReference type="HOGENOM" id="CLU_725113_0_0_10"/>
<dbReference type="AlphaFoldDB" id="I0K6S7"/>
<dbReference type="STRING" id="1166018.FAES_1820"/>
<dbReference type="RefSeq" id="WP_015330929.1">
    <property type="nucleotide sequence ID" value="NC_020054.1"/>
</dbReference>